<feature type="domain" description="Ricin B lectin" evidence="2">
    <location>
        <begin position="28"/>
        <end position="168"/>
    </location>
</feature>
<evidence type="ECO:0000313" key="3">
    <source>
        <dbReference type="EMBL" id="RAS67054.1"/>
    </source>
</evidence>
<feature type="signal peptide" evidence="1">
    <location>
        <begin position="1"/>
        <end position="24"/>
    </location>
</feature>
<accession>A0ABX9EA76</accession>
<dbReference type="Gene3D" id="2.80.10.50">
    <property type="match status" value="3"/>
</dbReference>
<sequence length="170" mass="19282">MGHATRLAATIIAMVTAAVAPANAAEEYPLYVVINEHSKMCLDVAYGSVDNGARIQQYYCYGGAPTKWRYKPLGNNVFQIINENSKKCLDLPYGNPNTPRGTTLQQWTCWDGVMQKWQIRQDGTNRQWISSVANPSLCLDVKDWNVDPGGTVQVWDCWDANVQKWRHFRQ</sequence>
<dbReference type="InterPro" id="IPR000772">
    <property type="entry name" value="Ricin_B_lectin"/>
</dbReference>
<evidence type="ECO:0000313" key="4">
    <source>
        <dbReference type="Proteomes" id="UP000248714"/>
    </source>
</evidence>
<dbReference type="InterPro" id="IPR035992">
    <property type="entry name" value="Ricin_B-like_lectins"/>
</dbReference>
<dbReference type="Pfam" id="PF00652">
    <property type="entry name" value="Ricin_B_lectin"/>
    <property type="match status" value="1"/>
</dbReference>
<gene>
    <name evidence="3" type="ORF">C8D87_103393</name>
</gene>
<evidence type="ECO:0000259" key="2">
    <source>
        <dbReference type="SMART" id="SM00458"/>
    </source>
</evidence>
<dbReference type="EMBL" id="QLTT01000003">
    <property type="protein sequence ID" value="RAS67054.1"/>
    <property type="molecule type" value="Genomic_DNA"/>
</dbReference>
<dbReference type="PROSITE" id="PS50231">
    <property type="entry name" value="RICIN_B_LECTIN"/>
    <property type="match status" value="1"/>
</dbReference>
<proteinExistence type="predicted"/>
<reference evidence="3 4" key="1">
    <citation type="submission" date="2018-06" db="EMBL/GenBank/DDBJ databases">
        <title>Genomic Encyclopedia of Type Strains, Phase IV (KMG-IV): sequencing the most valuable type-strain genomes for metagenomic binning, comparative biology and taxonomic classification.</title>
        <authorList>
            <person name="Goeker M."/>
        </authorList>
    </citation>
    <scope>NUCLEOTIDE SEQUENCE [LARGE SCALE GENOMIC DNA]</scope>
    <source>
        <strain evidence="3 4">DSM 45479</strain>
    </source>
</reference>
<dbReference type="SMART" id="SM00458">
    <property type="entry name" value="RICIN"/>
    <property type="match status" value="1"/>
</dbReference>
<organism evidence="3 4">
    <name type="scientific">Lentzea atacamensis</name>
    <dbReference type="NCBI Taxonomy" id="531938"/>
    <lineage>
        <taxon>Bacteria</taxon>
        <taxon>Bacillati</taxon>
        <taxon>Actinomycetota</taxon>
        <taxon>Actinomycetes</taxon>
        <taxon>Pseudonocardiales</taxon>
        <taxon>Pseudonocardiaceae</taxon>
        <taxon>Lentzea</taxon>
    </lineage>
</organism>
<keyword evidence="1" id="KW-0732">Signal</keyword>
<feature type="chain" id="PRO_5045148475" evidence="1">
    <location>
        <begin position="25"/>
        <end position="170"/>
    </location>
</feature>
<dbReference type="Proteomes" id="UP000248714">
    <property type="component" value="Unassembled WGS sequence"/>
</dbReference>
<evidence type="ECO:0000256" key="1">
    <source>
        <dbReference type="SAM" id="SignalP"/>
    </source>
</evidence>
<dbReference type="SUPFAM" id="SSF50370">
    <property type="entry name" value="Ricin B-like lectins"/>
    <property type="match status" value="1"/>
</dbReference>
<protein>
    <submittedName>
        <fullName evidence="3">Ricin-type beta-trefoil lectin protein</fullName>
    </submittedName>
</protein>
<name>A0ABX9EA76_9PSEU</name>
<comment type="caution">
    <text evidence="3">The sequence shown here is derived from an EMBL/GenBank/DDBJ whole genome shotgun (WGS) entry which is preliminary data.</text>
</comment>
<dbReference type="CDD" id="cd00161">
    <property type="entry name" value="beta-trefoil_Ricin-like"/>
    <property type="match status" value="1"/>
</dbReference>
<keyword evidence="4" id="KW-1185">Reference proteome</keyword>